<dbReference type="InterPro" id="IPR013162">
    <property type="entry name" value="CD80_C2-set"/>
</dbReference>
<dbReference type="Pfam" id="PF13895">
    <property type="entry name" value="Ig_2"/>
    <property type="match status" value="1"/>
</dbReference>
<dbReference type="InterPro" id="IPR036179">
    <property type="entry name" value="Ig-like_dom_sf"/>
</dbReference>
<keyword evidence="5" id="KW-1133">Transmembrane helix</keyword>
<dbReference type="Proteomes" id="UP000683360">
    <property type="component" value="Unassembled WGS sequence"/>
</dbReference>
<evidence type="ECO:0000256" key="3">
    <source>
        <dbReference type="ARBA" id="ARBA00023136"/>
    </source>
</evidence>
<feature type="chain" id="PRO_5035887472" evidence="6">
    <location>
        <begin position="18"/>
        <end position="769"/>
    </location>
</feature>
<dbReference type="GO" id="GO:0004674">
    <property type="term" value="F:protein serine/threonine kinase activity"/>
    <property type="evidence" value="ECO:0007669"/>
    <property type="project" value="UniProtKB-EC"/>
</dbReference>
<sequence length="769" mass="84505">MELLVLIEVLHFICIHGLITIHVKPLDGTAVYGDASYTIECTLSGTGAKTWLWSKSSITGGTTTTISTGGKYSIVMYSSATNITINNIVEEDEQDYFCQAIITVGLDIQTRSRLIVNGGLPLVVISPTDADVLQGQSQLITCTVIGEPAAVAIDWYFTPHGSDRQQKLSLLNTERYSGGNTLTPSLTILNFQSSDNGNYVCVATNAVGRSSSTYCALRFISAFIITASLKTHSTIEGDSIVTILCEVSGTPRAIKWDWTKTSVNGNKVEVIAQKTNNAKRQVINSATNPNLNIYSVTENDEGIYKCRANNGKRQVMSRPVILVVLEASIRRAPGEPETSRSLAFQAGIPVILSCSSSGGNPPPSVIWLRDDIVVSSGTNTSTIGNTTTTNLTFATTANDDHEVYECQVDNGFLRRPQVKTTYLTFEPSNNLPDQPQITGSHFYDVGDTVTLSCRSIGGNPLPSVNWLRDDNVLTNGIRKYTDSGVTTTTLTLTVSLEDHLEVFECQVDNGVLQKPLSSTTHIELYLAPKVPILTGPSNLISGSSGTWTCFSINGYPAPTISMRIQDKYYTKNLIILQSYDVIDRSYTVTGTLSLAPSSDKNGQNLCCDVSYLFNNKVPQSVCIRLTINDKEEQSIIVYVVIGFVALLLLFVLIIAIVCYRNGPSELFKLAFSGVQLVSSILCINTQLYVLPFYFSRKSESQQITISNQCESTGSREQRNRDRVYYGLDPNQKEEMRVYNIPREDDDYNHYMTIPGDLHNTYFQPISESS</sequence>
<dbReference type="Gene3D" id="2.60.40.10">
    <property type="entry name" value="Immunoglobulins"/>
    <property type="match status" value="6"/>
</dbReference>
<protein>
    <submittedName>
        <fullName evidence="8">TTN</fullName>
        <ecNumber evidence="8">2.7.11.1</ecNumber>
    </submittedName>
</protein>
<dbReference type="InterPro" id="IPR003598">
    <property type="entry name" value="Ig_sub2"/>
</dbReference>
<evidence type="ECO:0000256" key="6">
    <source>
        <dbReference type="SAM" id="SignalP"/>
    </source>
</evidence>
<dbReference type="GO" id="GO:0005886">
    <property type="term" value="C:plasma membrane"/>
    <property type="evidence" value="ECO:0007669"/>
    <property type="project" value="TreeGrafter"/>
</dbReference>
<feature type="domain" description="Ig-like" evidence="7">
    <location>
        <begin position="222"/>
        <end position="317"/>
    </location>
</feature>
<evidence type="ECO:0000256" key="5">
    <source>
        <dbReference type="SAM" id="Phobius"/>
    </source>
</evidence>
<keyword evidence="2 6" id="KW-0732">Signal</keyword>
<evidence type="ECO:0000313" key="8">
    <source>
        <dbReference type="EMBL" id="CAG2244100.1"/>
    </source>
</evidence>
<feature type="transmembrane region" description="Helical" evidence="5">
    <location>
        <begin position="635"/>
        <end position="657"/>
    </location>
</feature>
<gene>
    <name evidence="8" type="ORF">MEDL_56147</name>
</gene>
<dbReference type="SMART" id="SM00408">
    <property type="entry name" value="IGc2"/>
    <property type="match status" value="4"/>
</dbReference>
<dbReference type="PANTHER" id="PTHR45080:SF8">
    <property type="entry name" value="IG-LIKE DOMAIN-CONTAINING PROTEIN"/>
    <property type="match status" value="1"/>
</dbReference>
<dbReference type="AlphaFoldDB" id="A0A8S3UCS0"/>
<evidence type="ECO:0000256" key="1">
    <source>
        <dbReference type="ARBA" id="ARBA00004167"/>
    </source>
</evidence>
<dbReference type="InterPro" id="IPR007110">
    <property type="entry name" value="Ig-like_dom"/>
</dbReference>
<keyword evidence="9" id="KW-1185">Reference proteome</keyword>
<proteinExistence type="predicted"/>
<dbReference type="GO" id="GO:0007156">
    <property type="term" value="P:homophilic cell adhesion via plasma membrane adhesion molecules"/>
    <property type="evidence" value="ECO:0007669"/>
    <property type="project" value="TreeGrafter"/>
</dbReference>
<dbReference type="EC" id="2.7.11.1" evidence="8"/>
<feature type="domain" description="Ig-like" evidence="7">
    <location>
        <begin position="336"/>
        <end position="424"/>
    </location>
</feature>
<keyword evidence="8" id="KW-0808">Transferase</keyword>
<comment type="subcellular location">
    <subcellularLocation>
        <location evidence="1">Membrane</location>
        <topology evidence="1">Single-pass membrane protein</topology>
    </subcellularLocation>
</comment>
<dbReference type="Pfam" id="PF13927">
    <property type="entry name" value="Ig_3"/>
    <property type="match status" value="3"/>
</dbReference>
<dbReference type="InterPro" id="IPR013783">
    <property type="entry name" value="Ig-like_fold"/>
</dbReference>
<name>A0A8S3UCS0_MYTED</name>
<dbReference type="EMBL" id="CAJPWZ010002726">
    <property type="protein sequence ID" value="CAG2244100.1"/>
    <property type="molecule type" value="Genomic_DNA"/>
</dbReference>
<feature type="signal peptide" evidence="6">
    <location>
        <begin position="1"/>
        <end position="17"/>
    </location>
</feature>
<dbReference type="Pfam" id="PF08205">
    <property type="entry name" value="C2-set_2"/>
    <property type="match status" value="1"/>
</dbReference>
<keyword evidence="5" id="KW-0812">Transmembrane</keyword>
<dbReference type="InterPro" id="IPR003599">
    <property type="entry name" value="Ig_sub"/>
</dbReference>
<dbReference type="PANTHER" id="PTHR45080">
    <property type="entry name" value="CONTACTIN 5"/>
    <property type="match status" value="1"/>
</dbReference>
<evidence type="ECO:0000259" key="7">
    <source>
        <dbReference type="PROSITE" id="PS50835"/>
    </source>
</evidence>
<feature type="transmembrane region" description="Helical" evidence="5">
    <location>
        <begin position="669"/>
        <end position="694"/>
    </location>
</feature>
<keyword evidence="4" id="KW-1015">Disulfide bond</keyword>
<evidence type="ECO:0000256" key="4">
    <source>
        <dbReference type="ARBA" id="ARBA00023157"/>
    </source>
</evidence>
<feature type="domain" description="Ig-like" evidence="7">
    <location>
        <begin position="33"/>
        <end position="100"/>
    </location>
</feature>
<feature type="domain" description="Ig-like" evidence="7">
    <location>
        <begin position="121"/>
        <end position="221"/>
    </location>
</feature>
<comment type="caution">
    <text evidence="8">The sequence shown here is derived from an EMBL/GenBank/DDBJ whole genome shotgun (WGS) entry which is preliminary data.</text>
</comment>
<organism evidence="8 9">
    <name type="scientific">Mytilus edulis</name>
    <name type="common">Blue mussel</name>
    <dbReference type="NCBI Taxonomy" id="6550"/>
    <lineage>
        <taxon>Eukaryota</taxon>
        <taxon>Metazoa</taxon>
        <taxon>Spiralia</taxon>
        <taxon>Lophotrochozoa</taxon>
        <taxon>Mollusca</taxon>
        <taxon>Bivalvia</taxon>
        <taxon>Autobranchia</taxon>
        <taxon>Pteriomorphia</taxon>
        <taxon>Mytilida</taxon>
        <taxon>Mytiloidea</taxon>
        <taxon>Mytilidae</taxon>
        <taxon>Mytilinae</taxon>
        <taxon>Mytilus</taxon>
    </lineage>
</organism>
<dbReference type="InterPro" id="IPR050958">
    <property type="entry name" value="Cell_Adh-Cytoskel_Orgn"/>
</dbReference>
<evidence type="ECO:0000256" key="2">
    <source>
        <dbReference type="ARBA" id="ARBA00022729"/>
    </source>
</evidence>
<reference evidence="8" key="1">
    <citation type="submission" date="2021-03" db="EMBL/GenBank/DDBJ databases">
        <authorList>
            <person name="Bekaert M."/>
        </authorList>
    </citation>
    <scope>NUCLEOTIDE SEQUENCE</scope>
</reference>
<dbReference type="SMART" id="SM00409">
    <property type="entry name" value="IG"/>
    <property type="match status" value="5"/>
</dbReference>
<accession>A0A8S3UCS0</accession>
<dbReference type="SUPFAM" id="SSF48726">
    <property type="entry name" value="Immunoglobulin"/>
    <property type="match status" value="6"/>
</dbReference>
<evidence type="ECO:0000313" key="9">
    <source>
        <dbReference type="Proteomes" id="UP000683360"/>
    </source>
</evidence>
<feature type="domain" description="Ig-like" evidence="7">
    <location>
        <begin position="435"/>
        <end position="517"/>
    </location>
</feature>
<dbReference type="PROSITE" id="PS50835">
    <property type="entry name" value="IG_LIKE"/>
    <property type="match status" value="5"/>
</dbReference>
<dbReference type="OrthoDB" id="6127598at2759"/>
<keyword evidence="3 5" id="KW-0472">Membrane</keyword>